<feature type="compositionally biased region" description="Basic and acidic residues" evidence="1">
    <location>
        <begin position="89"/>
        <end position="103"/>
    </location>
</feature>
<evidence type="ECO:0000256" key="1">
    <source>
        <dbReference type="SAM" id="MobiDB-lite"/>
    </source>
</evidence>
<keyword evidence="3" id="KW-1185">Reference proteome</keyword>
<gene>
    <name evidence="2" type="ORF">EV383_4436</name>
</gene>
<sequence>MTDARFPERWLMDVRVQALTDAGYRLFGNALMWSVSNRTDGEITDKRLPMIPYVDTMAIPELVEAGLWTRRKDRWLIADFETTQTGSDELGRLDRMRKAERDKKSRQRAAKAAATDADHSVPGTVPGTFRGTAQDRKGEERLGEEVLPGDTHERDRPADVADHPAPRPDALALVSPDRYSGSDSDEITGPYFAELEEEERQRREEWGEQDAG</sequence>
<evidence type="ECO:0000313" key="2">
    <source>
        <dbReference type="EMBL" id="RZT87511.1"/>
    </source>
</evidence>
<dbReference type="OrthoDB" id="5058140at2"/>
<feature type="region of interest" description="Disordered" evidence="1">
    <location>
        <begin position="89"/>
        <end position="212"/>
    </location>
</feature>
<feature type="compositionally biased region" description="Basic and acidic residues" evidence="1">
    <location>
        <begin position="133"/>
        <end position="166"/>
    </location>
</feature>
<dbReference type="EMBL" id="SHKL01000001">
    <property type="protein sequence ID" value="RZT87511.1"/>
    <property type="molecule type" value="Genomic_DNA"/>
</dbReference>
<dbReference type="AlphaFoldDB" id="A0A4Q7V2B9"/>
<name>A0A4Q7V2B9_PSEST</name>
<comment type="caution">
    <text evidence="2">The sequence shown here is derived from an EMBL/GenBank/DDBJ whole genome shotgun (WGS) entry which is preliminary data.</text>
</comment>
<dbReference type="Proteomes" id="UP000291591">
    <property type="component" value="Unassembled WGS sequence"/>
</dbReference>
<organism evidence="2 3">
    <name type="scientific">Pseudonocardia sediminis</name>
    <dbReference type="NCBI Taxonomy" id="1397368"/>
    <lineage>
        <taxon>Bacteria</taxon>
        <taxon>Bacillati</taxon>
        <taxon>Actinomycetota</taxon>
        <taxon>Actinomycetes</taxon>
        <taxon>Pseudonocardiales</taxon>
        <taxon>Pseudonocardiaceae</taxon>
        <taxon>Pseudonocardia</taxon>
    </lineage>
</organism>
<evidence type="ECO:0000313" key="3">
    <source>
        <dbReference type="Proteomes" id="UP000291591"/>
    </source>
</evidence>
<reference evidence="2 3" key="1">
    <citation type="submission" date="2019-02" db="EMBL/GenBank/DDBJ databases">
        <title>Sequencing the genomes of 1000 actinobacteria strains.</title>
        <authorList>
            <person name="Klenk H.-P."/>
        </authorList>
    </citation>
    <scope>NUCLEOTIDE SEQUENCE [LARGE SCALE GENOMIC DNA]</scope>
    <source>
        <strain evidence="2 3">DSM 45779</strain>
    </source>
</reference>
<protein>
    <submittedName>
        <fullName evidence="2">Uncharacterized protein</fullName>
    </submittedName>
</protein>
<proteinExistence type="predicted"/>
<accession>A0A4Q7V2B9</accession>
<dbReference type="RefSeq" id="WP_130291654.1">
    <property type="nucleotide sequence ID" value="NZ_SHKL01000001.1"/>
</dbReference>